<gene>
    <name evidence="2" type="ORF">OHA16_25415</name>
</gene>
<proteinExistence type="predicted"/>
<dbReference type="InterPro" id="IPR034660">
    <property type="entry name" value="DinB/YfiT-like"/>
</dbReference>
<organism evidence="2 3">
    <name type="scientific">Kitasatospora purpeofusca</name>
    <dbReference type="NCBI Taxonomy" id="67352"/>
    <lineage>
        <taxon>Bacteria</taxon>
        <taxon>Bacillati</taxon>
        <taxon>Actinomycetota</taxon>
        <taxon>Actinomycetes</taxon>
        <taxon>Kitasatosporales</taxon>
        <taxon>Streptomycetaceae</taxon>
        <taxon>Kitasatospora</taxon>
    </lineage>
</organism>
<evidence type="ECO:0000313" key="2">
    <source>
        <dbReference type="EMBL" id="WUQ86011.1"/>
    </source>
</evidence>
<dbReference type="Pfam" id="PF12867">
    <property type="entry name" value="DinB_2"/>
    <property type="match status" value="1"/>
</dbReference>
<sequence>MTNSEHTSPEPAVTADTDAAATTADAVTAADAIVPDTKDWTWVLEQPCADCGLDAGAVVREDVAGMVRANAAGWTAVLGGDPEALRRRPRPEIWSDLEYACHVRDVFRLFRVRLDLMLDQDDPLFANWDQDATAVAERYAEQRPAVVAVELAEAAEALAAAFEGVAGARWARTGNRSDGARFTVESFARYLIHDPVHHLYDVTGERV</sequence>
<protein>
    <submittedName>
        <fullName evidence="2">DinB family protein</fullName>
    </submittedName>
</protein>
<reference evidence="2" key="1">
    <citation type="submission" date="2022-10" db="EMBL/GenBank/DDBJ databases">
        <title>The complete genomes of actinobacterial strains from the NBC collection.</title>
        <authorList>
            <person name="Joergensen T.S."/>
            <person name="Alvarez Arevalo M."/>
            <person name="Sterndorff E.B."/>
            <person name="Faurdal D."/>
            <person name="Vuksanovic O."/>
            <person name="Mourched A.-S."/>
            <person name="Charusanti P."/>
            <person name="Shaw S."/>
            <person name="Blin K."/>
            <person name="Weber T."/>
        </authorList>
    </citation>
    <scope>NUCLEOTIDE SEQUENCE</scope>
    <source>
        <strain evidence="2">NBC_00222</strain>
    </source>
</reference>
<keyword evidence="3" id="KW-1185">Reference proteome</keyword>
<accession>A0ABZ1U7D6</accession>
<evidence type="ECO:0000259" key="1">
    <source>
        <dbReference type="Pfam" id="PF12867"/>
    </source>
</evidence>
<evidence type="ECO:0000313" key="3">
    <source>
        <dbReference type="Proteomes" id="UP001432222"/>
    </source>
</evidence>
<dbReference type="InterPro" id="IPR024775">
    <property type="entry name" value="DinB-like"/>
</dbReference>
<dbReference type="Gene3D" id="1.20.120.450">
    <property type="entry name" value="dinb family like domain"/>
    <property type="match status" value="1"/>
</dbReference>
<name>A0ABZ1U7D6_9ACTN</name>
<dbReference type="RefSeq" id="WP_328956674.1">
    <property type="nucleotide sequence ID" value="NZ_CP108110.1"/>
</dbReference>
<dbReference type="Proteomes" id="UP001432222">
    <property type="component" value="Chromosome"/>
</dbReference>
<feature type="domain" description="DinB-like" evidence="1">
    <location>
        <begin position="81"/>
        <end position="199"/>
    </location>
</feature>
<dbReference type="EMBL" id="CP108110">
    <property type="protein sequence ID" value="WUQ86011.1"/>
    <property type="molecule type" value="Genomic_DNA"/>
</dbReference>
<dbReference type="SUPFAM" id="SSF109854">
    <property type="entry name" value="DinB/YfiT-like putative metalloenzymes"/>
    <property type="match status" value="1"/>
</dbReference>